<dbReference type="InterPro" id="IPR000977">
    <property type="entry name" value="DNA_ligase_ATP-dep"/>
</dbReference>
<evidence type="ECO:0000256" key="13">
    <source>
        <dbReference type="RuleBase" id="RU004196"/>
    </source>
</evidence>
<dbReference type="EC" id="6.5.1.1" evidence="12"/>
<dbReference type="Pfam" id="PF04679">
    <property type="entry name" value="DNA_ligase_A_C"/>
    <property type="match status" value="1"/>
</dbReference>
<dbReference type="InterPro" id="IPR012340">
    <property type="entry name" value="NA-bd_OB-fold"/>
</dbReference>
<dbReference type="Pfam" id="PF01068">
    <property type="entry name" value="DNA_ligase_A_M"/>
    <property type="match status" value="1"/>
</dbReference>
<keyword evidence="10" id="KW-0131">Cell cycle</keyword>
<evidence type="ECO:0000313" key="16">
    <source>
        <dbReference type="Proteomes" id="UP000526033"/>
    </source>
</evidence>
<dbReference type="PROSITE" id="PS50160">
    <property type="entry name" value="DNA_LIGASE_A3"/>
    <property type="match status" value="1"/>
</dbReference>
<dbReference type="InterPro" id="IPR012308">
    <property type="entry name" value="DNA_ligase_ATP-dep_N"/>
</dbReference>
<evidence type="ECO:0000256" key="5">
    <source>
        <dbReference type="ARBA" id="ARBA00022741"/>
    </source>
</evidence>
<dbReference type="EMBL" id="JAAZNL010000032">
    <property type="protein sequence ID" value="NMB70154.1"/>
    <property type="molecule type" value="Genomic_DNA"/>
</dbReference>
<keyword evidence="2 12" id="KW-0436">Ligase</keyword>
<evidence type="ECO:0000256" key="3">
    <source>
        <dbReference type="ARBA" id="ARBA00022618"/>
    </source>
</evidence>
<keyword evidence="7 12" id="KW-0067">ATP-binding</keyword>
<comment type="similarity">
    <text evidence="1 13">Belongs to the ATP-dependent DNA ligase family.</text>
</comment>
<dbReference type="GO" id="GO:0003677">
    <property type="term" value="F:DNA binding"/>
    <property type="evidence" value="ECO:0007669"/>
    <property type="project" value="InterPro"/>
</dbReference>
<dbReference type="PROSITE" id="PS00333">
    <property type="entry name" value="DNA_LIGASE_A2"/>
    <property type="match status" value="1"/>
</dbReference>
<keyword evidence="8 12" id="KW-0233">DNA recombination</keyword>
<dbReference type="AlphaFoldDB" id="A0A7X9DL03"/>
<dbReference type="NCBIfam" id="TIGR00574">
    <property type="entry name" value="dnl1"/>
    <property type="match status" value="1"/>
</dbReference>
<dbReference type="GO" id="GO:0006281">
    <property type="term" value="P:DNA repair"/>
    <property type="evidence" value="ECO:0007669"/>
    <property type="project" value="UniProtKB-KW"/>
</dbReference>
<dbReference type="SUPFAM" id="SSF117018">
    <property type="entry name" value="ATP-dependent DNA ligase DNA-binding domain"/>
    <property type="match status" value="1"/>
</dbReference>
<dbReference type="Proteomes" id="UP000526033">
    <property type="component" value="Unassembled WGS sequence"/>
</dbReference>
<proteinExistence type="inferred from homology"/>
<dbReference type="PANTHER" id="PTHR45674:SF4">
    <property type="entry name" value="DNA LIGASE 1"/>
    <property type="match status" value="1"/>
</dbReference>
<dbReference type="Gene3D" id="3.30.470.30">
    <property type="entry name" value="DNA ligase/mRNA capping enzyme"/>
    <property type="match status" value="1"/>
</dbReference>
<dbReference type="SUPFAM" id="SSF56091">
    <property type="entry name" value="DNA ligase/mRNA capping enzyme, catalytic domain"/>
    <property type="match status" value="1"/>
</dbReference>
<keyword evidence="6 12" id="KW-0227">DNA damage</keyword>
<dbReference type="SUPFAM" id="SSF50249">
    <property type="entry name" value="Nucleic acid-binding proteins"/>
    <property type="match status" value="1"/>
</dbReference>
<protein>
    <recommendedName>
        <fullName evidence="12">DNA ligase</fullName>
        <ecNumber evidence="12">6.5.1.1</ecNumber>
    </recommendedName>
</protein>
<dbReference type="GO" id="GO:0006273">
    <property type="term" value="P:lagging strand elongation"/>
    <property type="evidence" value="ECO:0007669"/>
    <property type="project" value="TreeGrafter"/>
</dbReference>
<evidence type="ECO:0000256" key="8">
    <source>
        <dbReference type="ARBA" id="ARBA00023172"/>
    </source>
</evidence>
<dbReference type="Pfam" id="PF04675">
    <property type="entry name" value="DNA_ligase_A_N"/>
    <property type="match status" value="1"/>
</dbReference>
<dbReference type="GO" id="GO:0071897">
    <property type="term" value="P:DNA biosynthetic process"/>
    <property type="evidence" value="ECO:0007669"/>
    <property type="project" value="InterPro"/>
</dbReference>
<evidence type="ECO:0000256" key="2">
    <source>
        <dbReference type="ARBA" id="ARBA00022598"/>
    </source>
</evidence>
<evidence type="ECO:0000313" key="15">
    <source>
        <dbReference type="EMBL" id="NMB70154.1"/>
    </source>
</evidence>
<dbReference type="Gene3D" id="1.10.3260.10">
    <property type="entry name" value="DNA ligase, ATP-dependent, N-terminal domain"/>
    <property type="match status" value="1"/>
</dbReference>
<reference evidence="15 16" key="1">
    <citation type="journal article" date="2020" name="Biotechnol. Biofuels">
        <title>New insights from the biogas microbiome by comprehensive genome-resolved metagenomics of nearly 1600 species originating from multiple anaerobic digesters.</title>
        <authorList>
            <person name="Campanaro S."/>
            <person name="Treu L."/>
            <person name="Rodriguez-R L.M."/>
            <person name="Kovalovszki A."/>
            <person name="Ziels R.M."/>
            <person name="Maus I."/>
            <person name="Zhu X."/>
            <person name="Kougias P.G."/>
            <person name="Basile A."/>
            <person name="Luo G."/>
            <person name="Schluter A."/>
            <person name="Konstantinidis K.T."/>
            <person name="Angelidaki I."/>
        </authorList>
    </citation>
    <scope>NUCLEOTIDE SEQUENCE [LARGE SCALE GENOMIC DNA]</scope>
    <source>
        <strain evidence="15">AS27yjCOA_165</strain>
    </source>
</reference>
<evidence type="ECO:0000256" key="10">
    <source>
        <dbReference type="ARBA" id="ARBA00023306"/>
    </source>
</evidence>
<evidence type="ECO:0000256" key="9">
    <source>
        <dbReference type="ARBA" id="ARBA00023204"/>
    </source>
</evidence>
<comment type="caution">
    <text evidence="15">The sequence shown here is derived from an EMBL/GenBank/DDBJ whole genome shotgun (WGS) entry which is preliminary data.</text>
</comment>
<keyword evidence="5 12" id="KW-0547">Nucleotide-binding</keyword>
<dbReference type="GO" id="GO:0051301">
    <property type="term" value="P:cell division"/>
    <property type="evidence" value="ECO:0007669"/>
    <property type="project" value="UniProtKB-KW"/>
</dbReference>
<keyword evidence="9 12" id="KW-0234">DNA repair</keyword>
<evidence type="ECO:0000259" key="14">
    <source>
        <dbReference type="PROSITE" id="PS50160"/>
    </source>
</evidence>
<dbReference type="InterPro" id="IPR016059">
    <property type="entry name" value="DNA_ligase_ATP-dep_CS"/>
</dbReference>
<dbReference type="PANTHER" id="PTHR45674">
    <property type="entry name" value="DNA LIGASE 1/3 FAMILY MEMBER"/>
    <property type="match status" value="1"/>
</dbReference>
<evidence type="ECO:0000256" key="12">
    <source>
        <dbReference type="RuleBase" id="RU000617"/>
    </source>
</evidence>
<evidence type="ECO:0000256" key="11">
    <source>
        <dbReference type="ARBA" id="ARBA00034003"/>
    </source>
</evidence>
<dbReference type="InterPro" id="IPR012309">
    <property type="entry name" value="DNA_ligase_ATP-dep_C"/>
</dbReference>
<evidence type="ECO:0000256" key="6">
    <source>
        <dbReference type="ARBA" id="ARBA00022763"/>
    </source>
</evidence>
<accession>A0A7X9DL03</accession>
<name>A0A7X9DL03_UNCKA</name>
<dbReference type="Gene3D" id="2.40.50.140">
    <property type="entry name" value="Nucleic acid-binding proteins"/>
    <property type="match status" value="1"/>
</dbReference>
<sequence length="600" mass="67364">MKTSEFSQYLKQLEETSKRLEITAILAELLNKLDNEEIDKGVYLALGILKAPYDNPKFNIAEKMMIRILEQAYSVQGHLVDQKKINDLYNKAGDLGNVAFELAQENKTKSMPITNLHARLVELAEIEGTGSQELKVKKAAALLNELDPLSAKYVVRIILGITRLGFTELTLVAALAVVLGDKSMADGIESVYNTHPDIGLIAKALKSHGIKSLNSISLETGVPILSQKAQRLSGPEEAIEKMTSVWAEYKFDGTRVQLHFDKTKLKKSNTVIQEGLFSLDSAVNNYLINTYTRNLEETTHQFPDLVEAAQQQINAESVILDGEAIGYDRKTGAFLPFQETIQRKRKHGVKDTAQNIPLKYFVFDILYYNGKPTVNKPLKERRELLAKIIKPGDVILVDEHIETGDPDELQEYYDVAKQKGLEGLVVKKPDDPYQAGARSFSWVKLKKADQKLLDDSVDCVVLGYYAGRGVRSKFGIGGFLVGVIDPEKDVFRTVTKIGTGLTEEDWVFLKKLCDKYRTDKVPQNVLMDKMFMPDVIVMPKIVVEIGADEISISQTHTAGYALRFPRLLKFRKDKNPSEATTVDEIRRMYKAQKVDNSNLL</sequence>
<gene>
    <name evidence="15" type="ORF">GYA27_03065</name>
</gene>
<evidence type="ECO:0000256" key="4">
    <source>
        <dbReference type="ARBA" id="ARBA00022705"/>
    </source>
</evidence>
<dbReference type="CDD" id="cd07901">
    <property type="entry name" value="Adenylation_DNA_ligase_Arch_LigB"/>
    <property type="match status" value="1"/>
</dbReference>
<feature type="domain" description="ATP-dependent DNA ligase family profile" evidence="14">
    <location>
        <begin position="351"/>
        <end position="485"/>
    </location>
</feature>
<dbReference type="GO" id="GO:0005524">
    <property type="term" value="F:ATP binding"/>
    <property type="evidence" value="ECO:0007669"/>
    <property type="project" value="UniProtKB-KW"/>
</dbReference>
<dbReference type="GO" id="GO:0006310">
    <property type="term" value="P:DNA recombination"/>
    <property type="evidence" value="ECO:0007669"/>
    <property type="project" value="UniProtKB-KW"/>
</dbReference>
<evidence type="ECO:0000256" key="1">
    <source>
        <dbReference type="ARBA" id="ARBA00007572"/>
    </source>
</evidence>
<comment type="catalytic activity">
    <reaction evidence="11 12">
        <text>ATP + (deoxyribonucleotide)n-3'-hydroxyl + 5'-phospho-(deoxyribonucleotide)m = (deoxyribonucleotide)n+m + AMP + diphosphate.</text>
        <dbReference type="EC" id="6.5.1.1"/>
    </reaction>
</comment>
<organism evidence="15 16">
    <name type="scientific">candidate division WWE3 bacterium</name>
    <dbReference type="NCBI Taxonomy" id="2053526"/>
    <lineage>
        <taxon>Bacteria</taxon>
        <taxon>Katanobacteria</taxon>
    </lineage>
</organism>
<evidence type="ECO:0000256" key="7">
    <source>
        <dbReference type="ARBA" id="ARBA00022840"/>
    </source>
</evidence>
<dbReference type="InterPro" id="IPR036599">
    <property type="entry name" value="DNA_ligase_N_sf"/>
</dbReference>
<dbReference type="PROSITE" id="PS00697">
    <property type="entry name" value="DNA_LIGASE_A1"/>
    <property type="match status" value="1"/>
</dbReference>
<keyword evidence="4" id="KW-0235">DNA replication</keyword>
<dbReference type="InterPro" id="IPR050191">
    <property type="entry name" value="ATP-dep_DNA_ligase"/>
</dbReference>
<dbReference type="GO" id="GO:0003910">
    <property type="term" value="F:DNA ligase (ATP) activity"/>
    <property type="evidence" value="ECO:0007669"/>
    <property type="project" value="UniProtKB-EC"/>
</dbReference>
<keyword evidence="3" id="KW-0132">Cell division</keyword>
<dbReference type="InterPro" id="IPR012310">
    <property type="entry name" value="DNA_ligase_ATP-dep_cent"/>
</dbReference>